<protein>
    <recommendedName>
        <fullName evidence="3">UDP-glucose 4-epimerase</fullName>
    </recommendedName>
    <alternativeName>
        <fullName evidence="5">Galactowaldenase</fullName>
    </alternativeName>
    <alternativeName>
        <fullName evidence="4">UDP-galactose 4-epimerase</fullName>
    </alternativeName>
</protein>
<gene>
    <name evidence="7" type="ORF">DXC51_20915</name>
</gene>
<dbReference type="InterPro" id="IPR001509">
    <property type="entry name" value="Epimerase_deHydtase"/>
</dbReference>
<evidence type="ECO:0000256" key="4">
    <source>
        <dbReference type="ARBA" id="ARBA00031367"/>
    </source>
</evidence>
<comment type="caution">
    <text evidence="7">The sequence shown here is derived from an EMBL/GenBank/DDBJ whole genome shotgun (WGS) entry which is preliminary data.</text>
</comment>
<comment type="pathway">
    <text evidence="1">Carbohydrate metabolism; galactose metabolism.</text>
</comment>
<evidence type="ECO:0000256" key="2">
    <source>
        <dbReference type="ARBA" id="ARBA00007637"/>
    </source>
</evidence>
<dbReference type="AlphaFoldDB" id="A0A3E3HZ07"/>
<evidence type="ECO:0000313" key="8">
    <source>
        <dbReference type="Proteomes" id="UP000260812"/>
    </source>
</evidence>
<keyword evidence="8" id="KW-1185">Reference proteome</keyword>
<dbReference type="Pfam" id="PF01370">
    <property type="entry name" value="Epimerase"/>
    <property type="match status" value="1"/>
</dbReference>
<dbReference type="InterPro" id="IPR036291">
    <property type="entry name" value="NAD(P)-bd_dom_sf"/>
</dbReference>
<dbReference type="RefSeq" id="WP_117545340.1">
    <property type="nucleotide sequence ID" value="NZ_QVLV01000018.1"/>
</dbReference>
<accession>A0A3E3HZ07</accession>
<name>A0A3E3HZ07_9FIRM</name>
<evidence type="ECO:0000256" key="1">
    <source>
        <dbReference type="ARBA" id="ARBA00004947"/>
    </source>
</evidence>
<evidence type="ECO:0000256" key="3">
    <source>
        <dbReference type="ARBA" id="ARBA00018569"/>
    </source>
</evidence>
<evidence type="ECO:0000313" key="7">
    <source>
        <dbReference type="EMBL" id="RGE57074.1"/>
    </source>
</evidence>
<evidence type="ECO:0000256" key="5">
    <source>
        <dbReference type="ARBA" id="ARBA00033067"/>
    </source>
</evidence>
<reference evidence="7" key="1">
    <citation type="submission" date="2018-08" db="EMBL/GenBank/DDBJ databases">
        <title>A genome reference for cultivated species of the human gut microbiota.</title>
        <authorList>
            <person name="Zou Y."/>
            <person name="Xue W."/>
            <person name="Luo G."/>
        </authorList>
    </citation>
    <scope>NUCLEOTIDE SEQUENCE [LARGE SCALE GENOMIC DNA]</scope>
    <source>
        <strain evidence="7">TF05-5AC</strain>
    </source>
</reference>
<dbReference type="SUPFAM" id="SSF51735">
    <property type="entry name" value="NAD(P)-binding Rossmann-fold domains"/>
    <property type="match status" value="1"/>
</dbReference>
<sequence length="320" mass="36808">MRVVIIGAAGHIGTYLIPMLVDNGYETIAITRKMSMPYEDAPAWHKVKRVLLDRENDSEFIEKLKAMEPDIIVDLVNFNIKETKKIVEGFGGTGLFHYLYCSSCWAHGMAETIPFNPDDLRKEPLDEYGKDKFASEIYLKEQYQKEGFPSTIIMPGQISGPGWTIINPWGNTSMRVFQDIADGKEIALPNFGQEILHHVHGYDVAQVFYKAITHRNQALGEAFDAEAATHITLYGFAKHMYEYFGHEPKIKFLPWPEWCKYEGNSEECEHTYYHIVRSGVFSIEKTKQLLEYQPKYTCLETIDLAVKSYIDRNLIRVSDN</sequence>
<dbReference type="GeneID" id="97989258"/>
<dbReference type="PANTHER" id="PTHR43725">
    <property type="entry name" value="UDP-GLUCOSE 4-EPIMERASE"/>
    <property type="match status" value="1"/>
</dbReference>
<dbReference type="EMBL" id="QVLV01000018">
    <property type="protein sequence ID" value="RGE57074.1"/>
    <property type="molecule type" value="Genomic_DNA"/>
</dbReference>
<proteinExistence type="inferred from homology"/>
<dbReference type="Gene3D" id="3.40.50.720">
    <property type="entry name" value="NAD(P)-binding Rossmann-like Domain"/>
    <property type="match status" value="1"/>
</dbReference>
<comment type="similarity">
    <text evidence="2">Belongs to the NAD(P)-dependent epimerase/dehydratase family.</text>
</comment>
<organism evidence="7 8">
    <name type="scientific">Eisenbergiella massiliensis</name>
    <dbReference type="NCBI Taxonomy" id="1720294"/>
    <lineage>
        <taxon>Bacteria</taxon>
        <taxon>Bacillati</taxon>
        <taxon>Bacillota</taxon>
        <taxon>Clostridia</taxon>
        <taxon>Lachnospirales</taxon>
        <taxon>Lachnospiraceae</taxon>
        <taxon>Eisenbergiella</taxon>
    </lineage>
</organism>
<evidence type="ECO:0000259" key="6">
    <source>
        <dbReference type="Pfam" id="PF01370"/>
    </source>
</evidence>
<feature type="domain" description="NAD-dependent epimerase/dehydratase" evidence="6">
    <location>
        <begin position="3"/>
        <end position="218"/>
    </location>
</feature>
<dbReference type="Proteomes" id="UP000260812">
    <property type="component" value="Unassembled WGS sequence"/>
</dbReference>